<dbReference type="AlphaFoldDB" id="Q3ZA00"/>
<dbReference type="eggNOG" id="COG0438">
    <property type="taxonomic scope" value="Bacteria"/>
</dbReference>
<dbReference type="KEGG" id="det:DET0201"/>
<keyword evidence="2" id="KW-1185">Reference proteome</keyword>
<proteinExistence type="predicted"/>
<evidence type="ECO:0000313" key="1">
    <source>
        <dbReference type="EMBL" id="AAW40531.1"/>
    </source>
</evidence>
<dbReference type="PANTHER" id="PTHR45947">
    <property type="entry name" value="SULFOQUINOVOSYL TRANSFERASE SQD2"/>
    <property type="match status" value="1"/>
</dbReference>
<gene>
    <name evidence="1" type="ordered locus">DET0201</name>
</gene>
<dbReference type="Pfam" id="PF13692">
    <property type="entry name" value="Glyco_trans_1_4"/>
    <property type="match status" value="1"/>
</dbReference>
<dbReference type="EMBL" id="CP000027">
    <property type="protein sequence ID" value="AAW40531.1"/>
    <property type="molecule type" value="Genomic_DNA"/>
</dbReference>
<dbReference type="Gene3D" id="3.40.50.2000">
    <property type="entry name" value="Glycogen Phosphorylase B"/>
    <property type="match status" value="2"/>
</dbReference>
<dbReference type="STRING" id="243164.DET0201"/>
<name>Q3ZA00_DEHM1</name>
<evidence type="ECO:0000313" key="2">
    <source>
        <dbReference type="Proteomes" id="UP000008289"/>
    </source>
</evidence>
<dbReference type="CDD" id="cd03801">
    <property type="entry name" value="GT4_PimA-like"/>
    <property type="match status" value="1"/>
</dbReference>
<protein>
    <submittedName>
        <fullName evidence="1">Glycosyl hydrolase domain protein</fullName>
    </submittedName>
</protein>
<organism evidence="1 2">
    <name type="scientific">Dehalococcoides mccartyi (strain ATCC BAA-2266 / KCTC 15142 / 195)</name>
    <name type="common">Dehalococcoides ethenogenes (strain 195)</name>
    <dbReference type="NCBI Taxonomy" id="243164"/>
    <lineage>
        <taxon>Bacteria</taxon>
        <taxon>Bacillati</taxon>
        <taxon>Chloroflexota</taxon>
        <taxon>Dehalococcoidia</taxon>
        <taxon>Dehalococcoidales</taxon>
        <taxon>Dehalococcoidaceae</taxon>
        <taxon>Dehalococcoides</taxon>
    </lineage>
</organism>
<reference evidence="1 2" key="1">
    <citation type="journal article" date="2005" name="Science">
        <title>Genome sequence of the PCE-dechlorinating bacterium Dehalococcoides ethenogenes.</title>
        <authorList>
            <person name="Seshadri R."/>
            <person name="Adrian L."/>
            <person name="Fouts D.E."/>
            <person name="Eisen J.A."/>
            <person name="Phillippy A.M."/>
            <person name="Methe B.A."/>
            <person name="Ward N.L."/>
            <person name="Nelson W.C."/>
            <person name="Deboy R.T."/>
            <person name="Khouri H.M."/>
            <person name="Kolonay J.F."/>
            <person name="Dodson R.J."/>
            <person name="Daugherty S.C."/>
            <person name="Brinkac L.M."/>
            <person name="Sullivan S.A."/>
            <person name="Madupu R."/>
            <person name="Nelson K.E."/>
            <person name="Kang K.H."/>
            <person name="Impraim M."/>
            <person name="Tran K."/>
            <person name="Robinson J.M."/>
            <person name="Forberger H.A."/>
            <person name="Fraser C.M."/>
            <person name="Zinder S.H."/>
            <person name="Heidelberg J.F."/>
        </authorList>
    </citation>
    <scope>NUCLEOTIDE SEQUENCE [LARGE SCALE GENOMIC DNA]</scope>
    <source>
        <strain evidence="2">ATCC BAA-2266 / KCTC 15142 / 195</strain>
    </source>
</reference>
<accession>Q3ZA00</accession>
<dbReference type="GO" id="GO:0016757">
    <property type="term" value="F:glycosyltransferase activity"/>
    <property type="evidence" value="ECO:0007669"/>
    <property type="project" value="TreeGrafter"/>
</dbReference>
<dbReference type="PANTHER" id="PTHR45947:SF3">
    <property type="entry name" value="SULFOQUINOVOSYL TRANSFERASE SQD2"/>
    <property type="match status" value="1"/>
</dbReference>
<sequence length="392" mass="44102">MPFVNSFCLNITLCHGHLAYLAITQTSLSFAIKNALTNSQKWLTLSSGYLREPNMIKICLIGDFKTCPDRSIYKMAAQLADSLSKEKGISLLPCPREHFTRPRSLNRIRRFQPDIIHLLGKPDPAELFRLKMAKLSAPRAKTVISAQQPVKTRTVRNMLSYVKPDLAICLSQKSAGFFGECGVKTVILPNGVDMTNFRPVSPETKAELRRRYCLPPNKLLLLHVGPVRAGRGVDLLRRLQNPDTQVIMAVSNPGIFNRTLLESLRKSGCMILTSFRPNIADLYALADCYIYPMLPEEDANYQIFSSEMPLSVLEAMAANLPVITTPFGALPEMFPEGDGLYYAQDDFEFLKAFQAYTQGTPVKTRTKAEMCSWPEVINRLKEVYTKLLNEKI</sequence>
<dbReference type="GO" id="GO:0016787">
    <property type="term" value="F:hydrolase activity"/>
    <property type="evidence" value="ECO:0007669"/>
    <property type="project" value="UniProtKB-KW"/>
</dbReference>
<dbReference type="InterPro" id="IPR050194">
    <property type="entry name" value="Glycosyltransferase_grp1"/>
</dbReference>
<keyword evidence="1" id="KW-0378">Hydrolase</keyword>
<dbReference type="HOGENOM" id="CLU_827941_0_0_0"/>
<dbReference type="SUPFAM" id="SSF53756">
    <property type="entry name" value="UDP-Glycosyltransferase/glycogen phosphorylase"/>
    <property type="match status" value="1"/>
</dbReference>
<dbReference type="InParanoid" id="Q3ZA00"/>
<dbReference type="CAZy" id="GT4">
    <property type="family name" value="Glycosyltransferase Family 4"/>
</dbReference>
<dbReference type="Proteomes" id="UP000008289">
    <property type="component" value="Chromosome"/>
</dbReference>